<sequence>MATQLVPLEDVQRLSPLVIRILGGNPGKFTLQGTNTYLIGTGPHRILIDTGEGLPTWTTLLSHLLASERATITLALLTHWHPDHTLGESAIFTGDAVLGHGTAVFEDLPAYMASLERMRREFAGRAYPAHGAVVEDGRARIDEELVKVVYKDVPESLHEPAERGVVQVLGKLEGEGKVVQVAGGRWELAGVAAL</sequence>
<proteinExistence type="predicted"/>
<comment type="caution">
    <text evidence="3">The sequence shown here is derived from an EMBL/GenBank/DDBJ whole genome shotgun (WGS) entry which is preliminary data.</text>
</comment>
<dbReference type="SUPFAM" id="SSF56281">
    <property type="entry name" value="Metallo-hydrolase/oxidoreductase"/>
    <property type="match status" value="1"/>
</dbReference>
<gene>
    <name evidence="3" type="ORF">FRX48_07337</name>
</gene>
<dbReference type="EMBL" id="VXIT01000012">
    <property type="protein sequence ID" value="KAA6408993.1"/>
    <property type="molecule type" value="Genomic_DNA"/>
</dbReference>
<dbReference type="Pfam" id="PF17778">
    <property type="entry name" value="WHD_BLACT"/>
    <property type="match status" value="1"/>
</dbReference>
<accession>A0A5M8PIY4</accession>
<dbReference type="AlphaFoldDB" id="A0A5M8PIY4"/>
<feature type="domain" description="Metallo-beta-lactamase" evidence="1">
    <location>
        <begin position="32"/>
        <end position="87"/>
    </location>
</feature>
<dbReference type="OrthoDB" id="17458at2759"/>
<dbReference type="InterPro" id="IPR050662">
    <property type="entry name" value="Sec-metab_biosynth-thioest"/>
</dbReference>
<feature type="domain" description="LACTB2 winged helix" evidence="2">
    <location>
        <begin position="143"/>
        <end position="186"/>
    </location>
</feature>
<evidence type="ECO:0000313" key="3">
    <source>
        <dbReference type="EMBL" id="KAA6408993.1"/>
    </source>
</evidence>
<dbReference type="GO" id="GO:0044550">
    <property type="term" value="P:secondary metabolite biosynthetic process"/>
    <property type="evidence" value="ECO:0007669"/>
    <property type="project" value="TreeGrafter"/>
</dbReference>
<dbReference type="InterPro" id="IPR036388">
    <property type="entry name" value="WH-like_DNA-bd_sf"/>
</dbReference>
<reference evidence="3 4" key="1">
    <citation type="submission" date="2019-09" db="EMBL/GenBank/DDBJ databases">
        <title>The hologenome of the rock-dwelling lichen Lasallia pustulata.</title>
        <authorList>
            <person name="Greshake Tzovaras B."/>
            <person name="Segers F."/>
            <person name="Bicker A."/>
            <person name="Dal Grande F."/>
            <person name="Otte J."/>
            <person name="Hankeln T."/>
            <person name="Schmitt I."/>
            <person name="Ebersberger I."/>
        </authorList>
    </citation>
    <scope>NUCLEOTIDE SEQUENCE [LARGE SCALE GENOMIC DNA]</scope>
    <source>
        <strain evidence="3">A1-1</strain>
    </source>
</reference>
<dbReference type="Gene3D" id="3.60.15.10">
    <property type="entry name" value="Ribonuclease Z/Hydroxyacylglutathione hydrolase-like"/>
    <property type="match status" value="1"/>
</dbReference>
<dbReference type="PANTHER" id="PTHR23131:SF0">
    <property type="entry name" value="ENDORIBONUCLEASE LACTB2"/>
    <property type="match status" value="1"/>
</dbReference>
<dbReference type="InterPro" id="IPR001279">
    <property type="entry name" value="Metallo-B-lactamas"/>
</dbReference>
<name>A0A5M8PIY4_9LECA</name>
<evidence type="ECO:0000259" key="2">
    <source>
        <dbReference type="Pfam" id="PF17778"/>
    </source>
</evidence>
<dbReference type="InterPro" id="IPR036866">
    <property type="entry name" value="RibonucZ/Hydroxyglut_hydro"/>
</dbReference>
<dbReference type="Pfam" id="PF00753">
    <property type="entry name" value="Lactamase_B"/>
    <property type="match status" value="1"/>
</dbReference>
<protein>
    <recommendedName>
        <fullName evidence="5">Metallo-beta-lactamase domain-containing protein</fullName>
    </recommendedName>
</protein>
<dbReference type="Proteomes" id="UP000324767">
    <property type="component" value="Unassembled WGS sequence"/>
</dbReference>
<organism evidence="3 4">
    <name type="scientific">Lasallia pustulata</name>
    <dbReference type="NCBI Taxonomy" id="136370"/>
    <lineage>
        <taxon>Eukaryota</taxon>
        <taxon>Fungi</taxon>
        <taxon>Dikarya</taxon>
        <taxon>Ascomycota</taxon>
        <taxon>Pezizomycotina</taxon>
        <taxon>Lecanoromycetes</taxon>
        <taxon>OSLEUM clade</taxon>
        <taxon>Umbilicariomycetidae</taxon>
        <taxon>Umbilicariales</taxon>
        <taxon>Umbilicariaceae</taxon>
        <taxon>Lasallia</taxon>
    </lineage>
</organism>
<evidence type="ECO:0000313" key="4">
    <source>
        <dbReference type="Proteomes" id="UP000324767"/>
    </source>
</evidence>
<evidence type="ECO:0008006" key="5">
    <source>
        <dbReference type="Google" id="ProtNLM"/>
    </source>
</evidence>
<evidence type="ECO:0000259" key="1">
    <source>
        <dbReference type="Pfam" id="PF00753"/>
    </source>
</evidence>
<dbReference type="PANTHER" id="PTHR23131">
    <property type="entry name" value="ENDORIBONUCLEASE LACTB2"/>
    <property type="match status" value="1"/>
</dbReference>
<dbReference type="InterPro" id="IPR041516">
    <property type="entry name" value="LACTB2_WH"/>
</dbReference>
<dbReference type="Gene3D" id="1.10.10.10">
    <property type="entry name" value="Winged helix-like DNA-binding domain superfamily/Winged helix DNA-binding domain"/>
    <property type="match status" value="1"/>
</dbReference>